<dbReference type="InterPro" id="IPR050268">
    <property type="entry name" value="NADH-dep_flavin_reductase"/>
</dbReference>
<name>A0A6M4WF92_9ACTN</name>
<dbReference type="Gene3D" id="2.30.110.10">
    <property type="entry name" value="Electron Transport, Fmn-binding Protein, Chain A"/>
    <property type="match status" value="1"/>
</dbReference>
<dbReference type="RefSeq" id="WP_171394892.1">
    <property type="nucleotide sequence ID" value="NZ_CP049838.1"/>
</dbReference>
<dbReference type="GO" id="GO:0010181">
    <property type="term" value="F:FMN binding"/>
    <property type="evidence" value="ECO:0007669"/>
    <property type="project" value="InterPro"/>
</dbReference>
<dbReference type="GO" id="GO:0042602">
    <property type="term" value="F:riboflavin reductase (NADPH) activity"/>
    <property type="evidence" value="ECO:0007669"/>
    <property type="project" value="TreeGrafter"/>
</dbReference>
<evidence type="ECO:0000256" key="1">
    <source>
        <dbReference type="ARBA" id="ARBA00023002"/>
    </source>
</evidence>
<dbReference type="Pfam" id="PF01613">
    <property type="entry name" value="Flavin_Reduct"/>
    <property type="match status" value="1"/>
</dbReference>
<dbReference type="InterPro" id="IPR002563">
    <property type="entry name" value="Flavin_Rdtase-like_dom"/>
</dbReference>
<dbReference type="PANTHER" id="PTHR30466:SF15">
    <property type="entry name" value="POSSIBLE OXIDOREDUCTASE"/>
    <property type="match status" value="1"/>
</dbReference>
<dbReference type="Proteomes" id="UP000502665">
    <property type="component" value="Chromosome"/>
</dbReference>
<feature type="domain" description="Flavin reductase like" evidence="2">
    <location>
        <begin position="15"/>
        <end position="156"/>
    </location>
</feature>
<dbReference type="PANTHER" id="PTHR30466">
    <property type="entry name" value="FLAVIN REDUCTASE"/>
    <property type="match status" value="1"/>
</dbReference>
<reference evidence="3" key="1">
    <citation type="submission" date="2020-03" db="EMBL/GenBank/DDBJ databases">
        <title>Molecular networking-based the target discovery of potent antiproliferative macrolactams: 5/6/7/16 polycyclic ansamycins and glycosylated trienomycin from Streptomyces cacaoi subsp. asoensis.</title>
        <authorList>
            <person name="Liu L.-L."/>
        </authorList>
    </citation>
    <scope>NUCLEOTIDE SEQUENCE [LARGE SCALE GENOMIC DNA]</scope>
    <source>
        <strain evidence="3">H2S5</strain>
    </source>
</reference>
<dbReference type="SMART" id="SM00903">
    <property type="entry name" value="Flavin_Reduct"/>
    <property type="match status" value="1"/>
</dbReference>
<organism evidence="3 4">
    <name type="scientific">Streptomyces asoensis</name>
    <dbReference type="NCBI Taxonomy" id="249586"/>
    <lineage>
        <taxon>Bacteria</taxon>
        <taxon>Bacillati</taxon>
        <taxon>Actinomycetota</taxon>
        <taxon>Actinomycetes</taxon>
        <taxon>Kitasatosporales</taxon>
        <taxon>Streptomycetaceae</taxon>
        <taxon>Streptomyces</taxon>
    </lineage>
</organism>
<evidence type="ECO:0000313" key="3">
    <source>
        <dbReference type="EMBL" id="QJS99239.1"/>
    </source>
</evidence>
<dbReference type="SUPFAM" id="SSF50475">
    <property type="entry name" value="FMN-binding split barrel"/>
    <property type="match status" value="1"/>
</dbReference>
<keyword evidence="1" id="KW-0560">Oxidoreductase</keyword>
<protein>
    <submittedName>
        <fullName evidence="3">Flavin reductase</fullName>
    </submittedName>
</protein>
<dbReference type="AlphaFoldDB" id="A0A6M4WF92"/>
<proteinExistence type="predicted"/>
<dbReference type="EMBL" id="CP049838">
    <property type="protein sequence ID" value="QJS99239.1"/>
    <property type="molecule type" value="Genomic_DNA"/>
</dbReference>
<gene>
    <name evidence="3" type="ORF">G9272_02010</name>
</gene>
<keyword evidence="4" id="KW-1185">Reference proteome</keyword>
<sequence length="163" mass="17677">MTDMDAFIDRLNPDMCVVTAEAGGERAGCLVGFASQCSMRPVRFVVWLSKVNRTYGVARAAEFLAVHLLTPEQFELAALFGGETGDRVDKFARTRWTEGYGGAVVLQDADAWFVGRIEQRIDAGDHVGFVLDPVRSGAKGEPDGRPLLRLADAVAIEPGHPVD</sequence>
<dbReference type="InterPro" id="IPR012349">
    <property type="entry name" value="Split_barrel_FMN-bd"/>
</dbReference>
<accession>A0A6M4WF92</accession>
<evidence type="ECO:0000313" key="4">
    <source>
        <dbReference type="Proteomes" id="UP000502665"/>
    </source>
</evidence>
<evidence type="ECO:0000259" key="2">
    <source>
        <dbReference type="SMART" id="SM00903"/>
    </source>
</evidence>